<sequence length="429" mass="48119">MDEEIGGERVGIWLGLWQLKVPFQTGLPSLSSGRNLSNNLLALTFTWWVAPEGTSPIVGVVPSCAHLFLAGTVITYRVPIQQTVTPPLTSRFVVHNTAQRSHLISSSMETTSSDLAVALTCVTIAPAKEMGRKKLELKLITENAEAENVCEYDPPSPCYSNPTDSEPPSPDSGFSSDESASPLAHRDTRSRTLPSALRRSRSKVCAKRVRFADSLGLDLEKRQYFTDKEANPFPTPPSSPQPEHRLILTNFVYRTESEYNQRAHDYFVCLATLRAQGRTINGQINVANISFAKEVAIRYTTNDWASYDEVAASYGHNVFGANNIDAFVFSLILPTDMKDGQCQFCVRFAVEGREYWDNNGGANYRVNMVQDKPSPYQRKVEQLEPKMTSTLITSTSSFFTPRRLRRWGRAQEESDDESSRVYIPRRRVL</sequence>
<evidence type="ECO:0000313" key="4">
    <source>
        <dbReference type="Proteomes" id="UP001303046"/>
    </source>
</evidence>
<keyword evidence="4" id="KW-1185">Reference proteome</keyword>
<dbReference type="InterPro" id="IPR005036">
    <property type="entry name" value="CBM21_dom"/>
</dbReference>
<name>A0ABR1DIL5_NECAM</name>
<dbReference type="PANTHER" id="PTHR12307">
    <property type="entry name" value="PROTEIN PHOSPHATASE 1 REGULATORY SUBUNIT"/>
    <property type="match status" value="1"/>
</dbReference>
<dbReference type="PROSITE" id="PS51159">
    <property type="entry name" value="CBM21"/>
    <property type="match status" value="1"/>
</dbReference>
<evidence type="ECO:0000313" key="3">
    <source>
        <dbReference type="EMBL" id="KAK6749321.1"/>
    </source>
</evidence>
<dbReference type="Pfam" id="PF03370">
    <property type="entry name" value="CBM_21"/>
    <property type="match status" value="1"/>
</dbReference>
<dbReference type="PANTHER" id="PTHR12307:SF53">
    <property type="entry name" value="PROTEIN PHOSPHATASE 1 REGULATORY SUBUNIT"/>
    <property type="match status" value="1"/>
</dbReference>
<protein>
    <recommendedName>
        <fullName evidence="2">CBM21 domain-containing protein</fullName>
    </recommendedName>
</protein>
<accession>A0ABR1DIL5</accession>
<dbReference type="EMBL" id="JAVFWL010000004">
    <property type="protein sequence ID" value="KAK6749321.1"/>
    <property type="molecule type" value="Genomic_DNA"/>
</dbReference>
<dbReference type="InterPro" id="IPR038175">
    <property type="entry name" value="CBM21_dom_sf"/>
</dbReference>
<feature type="region of interest" description="Disordered" evidence="1">
    <location>
        <begin position="151"/>
        <end position="197"/>
    </location>
</feature>
<dbReference type="InterPro" id="IPR050782">
    <property type="entry name" value="PP1_regulatory_subunit_3"/>
</dbReference>
<evidence type="ECO:0000256" key="1">
    <source>
        <dbReference type="SAM" id="MobiDB-lite"/>
    </source>
</evidence>
<proteinExistence type="predicted"/>
<reference evidence="3 4" key="1">
    <citation type="submission" date="2023-08" db="EMBL/GenBank/DDBJ databases">
        <title>A Necator americanus chromosomal reference genome.</title>
        <authorList>
            <person name="Ilik V."/>
            <person name="Petrzelkova K.J."/>
            <person name="Pardy F."/>
            <person name="Fuh T."/>
            <person name="Niatou-Singa F.S."/>
            <person name="Gouil Q."/>
            <person name="Baker L."/>
            <person name="Ritchie M.E."/>
            <person name="Jex A.R."/>
            <person name="Gazzola D."/>
            <person name="Li H."/>
            <person name="Toshio Fujiwara R."/>
            <person name="Zhan B."/>
            <person name="Aroian R.V."/>
            <person name="Pafco B."/>
            <person name="Schwarz E.M."/>
        </authorList>
    </citation>
    <scope>NUCLEOTIDE SEQUENCE [LARGE SCALE GENOMIC DNA]</scope>
    <source>
        <strain evidence="3 4">Aroian</strain>
        <tissue evidence="3">Whole animal</tissue>
    </source>
</reference>
<evidence type="ECO:0000259" key="2">
    <source>
        <dbReference type="PROSITE" id="PS51159"/>
    </source>
</evidence>
<dbReference type="Proteomes" id="UP001303046">
    <property type="component" value="Unassembled WGS sequence"/>
</dbReference>
<organism evidence="3 4">
    <name type="scientific">Necator americanus</name>
    <name type="common">Human hookworm</name>
    <dbReference type="NCBI Taxonomy" id="51031"/>
    <lineage>
        <taxon>Eukaryota</taxon>
        <taxon>Metazoa</taxon>
        <taxon>Ecdysozoa</taxon>
        <taxon>Nematoda</taxon>
        <taxon>Chromadorea</taxon>
        <taxon>Rhabditida</taxon>
        <taxon>Rhabditina</taxon>
        <taxon>Rhabditomorpha</taxon>
        <taxon>Strongyloidea</taxon>
        <taxon>Ancylostomatidae</taxon>
        <taxon>Bunostominae</taxon>
        <taxon>Necator</taxon>
    </lineage>
</organism>
<dbReference type="Gene3D" id="2.60.40.2440">
    <property type="entry name" value="Carbohydrate binding type-21 domain"/>
    <property type="match status" value="1"/>
</dbReference>
<comment type="caution">
    <text evidence="3">The sequence shown here is derived from an EMBL/GenBank/DDBJ whole genome shotgun (WGS) entry which is preliminary data.</text>
</comment>
<gene>
    <name evidence="3" type="primary">Necator_chrIV.g15039</name>
    <name evidence="3" type="ORF">RB195_001744</name>
</gene>
<feature type="domain" description="CBM21" evidence="2">
    <location>
        <begin position="260"/>
        <end position="367"/>
    </location>
</feature>